<name>A0AAV7GFG2_DENCH</name>
<accession>A0AAV7GFG2</accession>
<dbReference type="EMBL" id="JAGFBR010000015">
    <property type="protein sequence ID" value="KAH0454947.1"/>
    <property type="molecule type" value="Genomic_DNA"/>
</dbReference>
<dbReference type="AlphaFoldDB" id="A0AAV7GFG2"/>
<sequence length="77" mass="8791">MLPLVKTTEFTDYSNKRTMIDLVKMARFLKTNDESIPQIMEYFSADITVHEISLSGKNAILIYCTVASIHSYNVICL</sequence>
<evidence type="ECO:0000313" key="2">
    <source>
        <dbReference type="Proteomes" id="UP000775213"/>
    </source>
</evidence>
<gene>
    <name evidence="1" type="ORF">IEQ34_016871</name>
</gene>
<dbReference type="Proteomes" id="UP000775213">
    <property type="component" value="Unassembled WGS sequence"/>
</dbReference>
<organism evidence="1 2">
    <name type="scientific">Dendrobium chrysotoxum</name>
    <name type="common">Orchid</name>
    <dbReference type="NCBI Taxonomy" id="161865"/>
    <lineage>
        <taxon>Eukaryota</taxon>
        <taxon>Viridiplantae</taxon>
        <taxon>Streptophyta</taxon>
        <taxon>Embryophyta</taxon>
        <taxon>Tracheophyta</taxon>
        <taxon>Spermatophyta</taxon>
        <taxon>Magnoliopsida</taxon>
        <taxon>Liliopsida</taxon>
        <taxon>Asparagales</taxon>
        <taxon>Orchidaceae</taxon>
        <taxon>Epidendroideae</taxon>
        <taxon>Malaxideae</taxon>
        <taxon>Dendrobiinae</taxon>
        <taxon>Dendrobium</taxon>
    </lineage>
</organism>
<protein>
    <submittedName>
        <fullName evidence="1">Uncharacterized protein</fullName>
    </submittedName>
</protein>
<comment type="caution">
    <text evidence="1">The sequence shown here is derived from an EMBL/GenBank/DDBJ whole genome shotgun (WGS) entry which is preliminary data.</text>
</comment>
<evidence type="ECO:0000313" key="1">
    <source>
        <dbReference type="EMBL" id="KAH0454947.1"/>
    </source>
</evidence>
<reference evidence="1 2" key="1">
    <citation type="journal article" date="2021" name="Hortic Res">
        <title>Chromosome-scale assembly of the Dendrobium chrysotoxum genome enhances the understanding of orchid evolution.</title>
        <authorList>
            <person name="Zhang Y."/>
            <person name="Zhang G.Q."/>
            <person name="Zhang D."/>
            <person name="Liu X.D."/>
            <person name="Xu X.Y."/>
            <person name="Sun W.H."/>
            <person name="Yu X."/>
            <person name="Zhu X."/>
            <person name="Wang Z.W."/>
            <person name="Zhao X."/>
            <person name="Zhong W.Y."/>
            <person name="Chen H."/>
            <person name="Yin W.L."/>
            <person name="Huang T."/>
            <person name="Niu S.C."/>
            <person name="Liu Z.J."/>
        </authorList>
    </citation>
    <scope>NUCLEOTIDE SEQUENCE [LARGE SCALE GENOMIC DNA]</scope>
    <source>
        <strain evidence="1">Lindl</strain>
    </source>
</reference>
<keyword evidence="2" id="KW-1185">Reference proteome</keyword>
<proteinExistence type="predicted"/>